<dbReference type="InterPro" id="IPR027854">
    <property type="entry name" value="STMP1"/>
</dbReference>
<name>A0AAD9KZJ8_RIDPI</name>
<reference evidence="2" key="1">
    <citation type="journal article" date="2023" name="Mol. Biol. Evol.">
        <title>Third-Generation Sequencing Reveals the Adaptive Role of the Epigenome in Three Deep-Sea Polychaetes.</title>
        <authorList>
            <person name="Perez M."/>
            <person name="Aroh O."/>
            <person name="Sun Y."/>
            <person name="Lan Y."/>
            <person name="Juniper S.K."/>
            <person name="Young C.R."/>
            <person name="Angers B."/>
            <person name="Qian P.Y."/>
        </authorList>
    </citation>
    <scope>NUCLEOTIDE SEQUENCE</scope>
    <source>
        <strain evidence="2">R07B-5</strain>
    </source>
</reference>
<dbReference type="Proteomes" id="UP001209878">
    <property type="component" value="Unassembled WGS sequence"/>
</dbReference>
<dbReference type="Pfam" id="PF15054">
    <property type="entry name" value="DUF4535"/>
    <property type="match status" value="1"/>
</dbReference>
<gene>
    <name evidence="2" type="ORF">NP493_441g01035</name>
</gene>
<comment type="caution">
    <text evidence="2">The sequence shown here is derived from an EMBL/GenBank/DDBJ whole genome shotgun (WGS) entry which is preliminary data.</text>
</comment>
<protein>
    <submittedName>
        <fullName evidence="2">Uncharacterized protein</fullName>
    </submittedName>
</protein>
<keyword evidence="3" id="KW-1185">Reference proteome</keyword>
<dbReference type="PANTHER" id="PTHR33528">
    <property type="entry name" value="OS07G0239500 PROTEIN"/>
    <property type="match status" value="1"/>
</dbReference>
<dbReference type="PANTHER" id="PTHR33528:SF14">
    <property type="entry name" value="SOLUTE CARRIER FAMILY 35 MEMBER A4"/>
    <property type="match status" value="1"/>
</dbReference>
<organism evidence="2 3">
    <name type="scientific">Ridgeia piscesae</name>
    <name type="common">Tubeworm</name>
    <dbReference type="NCBI Taxonomy" id="27915"/>
    <lineage>
        <taxon>Eukaryota</taxon>
        <taxon>Metazoa</taxon>
        <taxon>Spiralia</taxon>
        <taxon>Lophotrochozoa</taxon>
        <taxon>Annelida</taxon>
        <taxon>Polychaeta</taxon>
        <taxon>Sedentaria</taxon>
        <taxon>Canalipalpata</taxon>
        <taxon>Sabellida</taxon>
        <taxon>Siboglinidae</taxon>
        <taxon>Ridgeia</taxon>
    </lineage>
</organism>
<evidence type="ECO:0000313" key="2">
    <source>
        <dbReference type="EMBL" id="KAK2180477.1"/>
    </source>
</evidence>
<keyword evidence="1" id="KW-0732">Signal</keyword>
<feature type="signal peptide" evidence="1">
    <location>
        <begin position="1"/>
        <end position="16"/>
    </location>
</feature>
<dbReference type="AlphaFoldDB" id="A0AAD9KZJ8"/>
<feature type="chain" id="PRO_5041912333" evidence="1">
    <location>
        <begin position="17"/>
        <end position="57"/>
    </location>
</feature>
<evidence type="ECO:0000256" key="1">
    <source>
        <dbReference type="SAM" id="SignalP"/>
    </source>
</evidence>
<dbReference type="EMBL" id="JAODUO010000441">
    <property type="protein sequence ID" value="KAK2180477.1"/>
    <property type="molecule type" value="Genomic_DNA"/>
</dbReference>
<evidence type="ECO:0000313" key="3">
    <source>
        <dbReference type="Proteomes" id="UP001209878"/>
    </source>
</evidence>
<proteinExistence type="predicted"/>
<accession>A0AAD9KZJ8</accession>
<sequence>MGFFSAALWFAVGMYAGIYIDQHYQVPNVDESKEMINKLREFLEQYKKDKPGPSKGS</sequence>